<sequence length="160" mass="17736">MVSTDVAMIDLSAAIREFDNLKRATMDVVRQIQAAKRELSKITANDGAIHQNNADAMMTDQTEPDRPVPPPQQSISIAGLAPSHTVRAVDNSHRGIPDVKLLKRLAEGESFSSESLVVVESITATDGDWREGFVGRFANLMDVQSYDYTRWKIRHTSPDK</sequence>
<evidence type="ECO:0000313" key="1">
    <source>
        <dbReference type="EMBL" id="KAK3170077.1"/>
    </source>
</evidence>
<protein>
    <submittedName>
        <fullName evidence="1">Uncharacterized protein</fullName>
    </submittedName>
</protein>
<comment type="caution">
    <text evidence="1">The sequence shown here is derived from an EMBL/GenBank/DDBJ whole genome shotgun (WGS) entry which is preliminary data.</text>
</comment>
<dbReference type="Proteomes" id="UP001276659">
    <property type="component" value="Unassembled WGS sequence"/>
</dbReference>
<proteinExistence type="predicted"/>
<evidence type="ECO:0000313" key="2">
    <source>
        <dbReference type="Proteomes" id="UP001276659"/>
    </source>
</evidence>
<gene>
    <name evidence="1" type="ORF">OEA41_009462</name>
</gene>
<name>A0AAD9Z4X2_9LECA</name>
<reference evidence="1" key="1">
    <citation type="submission" date="2022-11" db="EMBL/GenBank/DDBJ databases">
        <title>Chromosomal genome sequence assembly and mating type (MAT) locus characterization of the leprose asexual lichenized fungus Lepraria neglecta (Nyl.) Erichsen.</title>
        <authorList>
            <person name="Allen J.L."/>
            <person name="Pfeffer B."/>
        </authorList>
    </citation>
    <scope>NUCLEOTIDE SEQUENCE</scope>
    <source>
        <strain evidence="1">Allen 5258</strain>
    </source>
</reference>
<dbReference type="EMBL" id="JASNWA010000009">
    <property type="protein sequence ID" value="KAK3170077.1"/>
    <property type="molecule type" value="Genomic_DNA"/>
</dbReference>
<dbReference type="AlphaFoldDB" id="A0AAD9Z4X2"/>
<keyword evidence="2" id="KW-1185">Reference proteome</keyword>
<accession>A0AAD9Z4X2</accession>
<organism evidence="1 2">
    <name type="scientific">Lepraria neglecta</name>
    <dbReference type="NCBI Taxonomy" id="209136"/>
    <lineage>
        <taxon>Eukaryota</taxon>
        <taxon>Fungi</taxon>
        <taxon>Dikarya</taxon>
        <taxon>Ascomycota</taxon>
        <taxon>Pezizomycotina</taxon>
        <taxon>Lecanoromycetes</taxon>
        <taxon>OSLEUM clade</taxon>
        <taxon>Lecanoromycetidae</taxon>
        <taxon>Lecanorales</taxon>
        <taxon>Lecanorineae</taxon>
        <taxon>Stereocaulaceae</taxon>
        <taxon>Lepraria</taxon>
    </lineage>
</organism>